<feature type="compositionally biased region" description="Basic and acidic residues" evidence="1">
    <location>
        <begin position="376"/>
        <end position="387"/>
    </location>
</feature>
<evidence type="ECO:0000256" key="2">
    <source>
        <dbReference type="SAM" id="Phobius"/>
    </source>
</evidence>
<sequence length="591" mass="65002">MVERRVGRMARQWRVALALSVVLVVTVALRRVGTAHGQNDSPVVGLKITVGPEVSDKLALDAAEVLRDGQVLGKWKACDELMMSRAGVDPNSAEAQAACVVLDGYVGRLVLEFEYVQSVMIFMEPDLTTTNSKVDPQIQYFDNDQDERAGEFAVVFDCSRGARQSSFIRVIADDFDIGAEDDMWDDDEDGIADAPADEKKVVKSYSFAFVKTCGSGAVPGVLISHLDLETKEKTKFPSGLVVPVDIMVTHFTLDLEDPTRFFAMQKPVLESLDPRKLKVSLQGNLAYGGNVVWMEQGDIGVFYQCEEEGIFDVHLSIPCPPFDTIKLNWKKNCPPRKSFDSEEGFVNDFDPADVKDQEEEEADGEALGGDGAQPAREPREQDRVDSSRADAVIPMIDRIMVGLNGQHDPNVFAAGVAAPGFAVDTEKLDKADSGALYRLPVSVSEIEFVIWNADSAQRLAYNAIEIVPAKPDIVRGFVQPSGTSLFDKYLAANHADSIPSDGARLALMLVCRDKGESVVAVSVLLKTMKRVEFGIIKECAAPRRIKRRRASAAVLMNVVLVVLGFAAGFYMLHVIRQTGSIRREYQKHRIH</sequence>
<accession>A0A5J4YWR3</accession>
<evidence type="ECO:0000313" key="4">
    <source>
        <dbReference type="Proteomes" id="UP000324585"/>
    </source>
</evidence>
<dbReference type="OrthoDB" id="4613at2759"/>
<proteinExistence type="predicted"/>
<feature type="transmembrane region" description="Helical" evidence="2">
    <location>
        <begin position="552"/>
        <end position="575"/>
    </location>
</feature>
<keyword evidence="2" id="KW-0812">Transmembrane</keyword>
<organism evidence="3 4">
    <name type="scientific">Porphyridium purpureum</name>
    <name type="common">Red alga</name>
    <name type="synonym">Porphyridium cruentum</name>
    <dbReference type="NCBI Taxonomy" id="35688"/>
    <lineage>
        <taxon>Eukaryota</taxon>
        <taxon>Rhodophyta</taxon>
        <taxon>Bangiophyceae</taxon>
        <taxon>Porphyridiales</taxon>
        <taxon>Porphyridiaceae</taxon>
        <taxon>Porphyridium</taxon>
    </lineage>
</organism>
<protein>
    <submittedName>
        <fullName evidence="3">Uncharacterized protein</fullName>
    </submittedName>
</protein>
<keyword evidence="2" id="KW-1133">Transmembrane helix</keyword>
<reference evidence="4" key="1">
    <citation type="journal article" date="2019" name="Nat. Commun.">
        <title>Expansion of phycobilisome linker gene families in mesophilic red algae.</title>
        <authorList>
            <person name="Lee J."/>
            <person name="Kim D."/>
            <person name="Bhattacharya D."/>
            <person name="Yoon H.S."/>
        </authorList>
    </citation>
    <scope>NUCLEOTIDE SEQUENCE [LARGE SCALE GENOMIC DNA]</scope>
    <source>
        <strain evidence="4">CCMP 1328</strain>
    </source>
</reference>
<dbReference type="Proteomes" id="UP000324585">
    <property type="component" value="Unassembled WGS sequence"/>
</dbReference>
<keyword evidence="4" id="KW-1185">Reference proteome</keyword>
<gene>
    <name evidence="3" type="ORF">FVE85_1457</name>
</gene>
<name>A0A5J4YWR3_PORPP</name>
<evidence type="ECO:0000256" key="1">
    <source>
        <dbReference type="SAM" id="MobiDB-lite"/>
    </source>
</evidence>
<feature type="region of interest" description="Disordered" evidence="1">
    <location>
        <begin position="355"/>
        <end position="387"/>
    </location>
</feature>
<keyword evidence="2" id="KW-0472">Membrane</keyword>
<evidence type="ECO:0000313" key="3">
    <source>
        <dbReference type="EMBL" id="KAA8495302.1"/>
    </source>
</evidence>
<dbReference type="EMBL" id="VRMN01000003">
    <property type="protein sequence ID" value="KAA8495302.1"/>
    <property type="molecule type" value="Genomic_DNA"/>
</dbReference>
<dbReference type="AlphaFoldDB" id="A0A5J4YWR3"/>
<comment type="caution">
    <text evidence="3">The sequence shown here is derived from an EMBL/GenBank/DDBJ whole genome shotgun (WGS) entry which is preliminary data.</text>
</comment>